<dbReference type="PROSITE" id="PS00018">
    <property type="entry name" value="EF_HAND_1"/>
    <property type="match status" value="1"/>
</dbReference>
<dbReference type="Proteomes" id="UP001470230">
    <property type="component" value="Unassembled WGS sequence"/>
</dbReference>
<evidence type="ECO:0000313" key="4">
    <source>
        <dbReference type="Proteomes" id="UP001470230"/>
    </source>
</evidence>
<keyword evidence="4" id="KW-1185">Reference proteome</keyword>
<name>A0ABR2GRV3_9EUKA</name>
<dbReference type="EMBL" id="JAPFFF010000064">
    <property type="protein sequence ID" value="KAK8836662.1"/>
    <property type="molecule type" value="Genomic_DNA"/>
</dbReference>
<reference evidence="3 4" key="1">
    <citation type="submission" date="2024-04" db="EMBL/GenBank/DDBJ databases">
        <title>Tritrichomonas musculus Genome.</title>
        <authorList>
            <person name="Alves-Ferreira E."/>
            <person name="Grigg M."/>
            <person name="Lorenzi H."/>
            <person name="Galac M."/>
        </authorList>
    </citation>
    <scope>NUCLEOTIDE SEQUENCE [LARGE SCALE GENOMIC DNA]</scope>
    <source>
        <strain evidence="3 4">EAF2021</strain>
    </source>
</reference>
<dbReference type="InterPro" id="IPR011992">
    <property type="entry name" value="EF-hand-dom_pair"/>
</dbReference>
<protein>
    <submittedName>
        <fullName evidence="3">Rhomboid- protein 3</fullName>
    </submittedName>
</protein>
<feature type="region of interest" description="Disordered" evidence="2">
    <location>
        <begin position="1"/>
        <end position="22"/>
    </location>
</feature>
<dbReference type="InterPro" id="IPR018247">
    <property type="entry name" value="EF_Hand_1_Ca_BS"/>
</dbReference>
<gene>
    <name evidence="3" type="ORF">M9Y10_037599</name>
</gene>
<organism evidence="3 4">
    <name type="scientific">Tritrichomonas musculus</name>
    <dbReference type="NCBI Taxonomy" id="1915356"/>
    <lineage>
        <taxon>Eukaryota</taxon>
        <taxon>Metamonada</taxon>
        <taxon>Parabasalia</taxon>
        <taxon>Tritrichomonadida</taxon>
        <taxon>Tritrichomonadidae</taxon>
        <taxon>Tritrichomonas</taxon>
    </lineage>
</organism>
<evidence type="ECO:0000256" key="1">
    <source>
        <dbReference type="ARBA" id="ARBA00022837"/>
    </source>
</evidence>
<comment type="caution">
    <text evidence="3">The sequence shown here is derived from an EMBL/GenBank/DDBJ whole genome shotgun (WGS) entry which is preliminary data.</text>
</comment>
<sequence length="183" mass="21919">MNLDQNQKHEQKEEENSNEIDHSDEKNVTKILKFEDFLSYMRTGLYMRKETYTFENQMKYLFNGIDLDGLSYVTSRDAEFLLLCYYQKDYLNITKLFFCGADKNRDRKITIADISDSVNYLILRKMDKNKFEAKCRSEFGENKKELEFYEFYKIITSKDIIENYDPYEGRIKEKSSSSCCILI</sequence>
<dbReference type="SUPFAM" id="SSF47473">
    <property type="entry name" value="EF-hand"/>
    <property type="match status" value="1"/>
</dbReference>
<evidence type="ECO:0000313" key="3">
    <source>
        <dbReference type="EMBL" id="KAK8836662.1"/>
    </source>
</evidence>
<evidence type="ECO:0000256" key="2">
    <source>
        <dbReference type="SAM" id="MobiDB-lite"/>
    </source>
</evidence>
<keyword evidence="1" id="KW-0106">Calcium</keyword>
<accession>A0ABR2GRV3</accession>
<proteinExistence type="predicted"/>